<feature type="compositionally biased region" description="Low complexity" evidence="2">
    <location>
        <begin position="345"/>
        <end position="360"/>
    </location>
</feature>
<feature type="domain" description="DUF676" evidence="3">
    <location>
        <begin position="563"/>
        <end position="755"/>
    </location>
</feature>
<dbReference type="InterPro" id="IPR007751">
    <property type="entry name" value="DUF676_lipase-like"/>
</dbReference>
<evidence type="ECO:0000259" key="3">
    <source>
        <dbReference type="Pfam" id="PF05057"/>
    </source>
</evidence>
<dbReference type="InterPro" id="IPR029058">
    <property type="entry name" value="AB_hydrolase_fold"/>
</dbReference>
<evidence type="ECO:0000256" key="1">
    <source>
        <dbReference type="SAM" id="Coils"/>
    </source>
</evidence>
<accession>A0AAD1Y8N0</accession>
<dbReference type="AlphaFoldDB" id="A0AAD1Y8N0"/>
<keyword evidence="5" id="KW-1185">Reference proteome</keyword>
<evidence type="ECO:0000256" key="2">
    <source>
        <dbReference type="SAM" id="MobiDB-lite"/>
    </source>
</evidence>
<organism evidence="4 5">
    <name type="scientific">Euplotes crassus</name>
    <dbReference type="NCBI Taxonomy" id="5936"/>
    <lineage>
        <taxon>Eukaryota</taxon>
        <taxon>Sar</taxon>
        <taxon>Alveolata</taxon>
        <taxon>Ciliophora</taxon>
        <taxon>Intramacronucleata</taxon>
        <taxon>Spirotrichea</taxon>
        <taxon>Hypotrichia</taxon>
        <taxon>Euplotida</taxon>
        <taxon>Euplotidae</taxon>
        <taxon>Moneuplotes</taxon>
    </lineage>
</organism>
<keyword evidence="1" id="KW-0175">Coiled coil</keyword>
<evidence type="ECO:0000313" key="5">
    <source>
        <dbReference type="Proteomes" id="UP001295684"/>
    </source>
</evidence>
<reference evidence="4" key="1">
    <citation type="submission" date="2023-07" db="EMBL/GenBank/DDBJ databases">
        <authorList>
            <consortium name="AG Swart"/>
            <person name="Singh M."/>
            <person name="Singh A."/>
            <person name="Seah K."/>
            <person name="Emmerich C."/>
        </authorList>
    </citation>
    <scope>NUCLEOTIDE SEQUENCE</scope>
    <source>
        <strain evidence="4">DP1</strain>
    </source>
</reference>
<comment type="caution">
    <text evidence="4">The sequence shown here is derived from an EMBL/GenBank/DDBJ whole genome shotgun (WGS) entry which is preliminary data.</text>
</comment>
<dbReference type="Pfam" id="PF05057">
    <property type="entry name" value="DUF676"/>
    <property type="match status" value="1"/>
</dbReference>
<dbReference type="Proteomes" id="UP001295684">
    <property type="component" value="Unassembled WGS sequence"/>
</dbReference>
<feature type="coiled-coil region" evidence="1">
    <location>
        <begin position="289"/>
        <end position="323"/>
    </location>
</feature>
<dbReference type="PANTHER" id="PTHR12482">
    <property type="entry name" value="LIPASE ROG1-RELATED-RELATED"/>
    <property type="match status" value="1"/>
</dbReference>
<proteinExistence type="predicted"/>
<dbReference type="InterPro" id="IPR044294">
    <property type="entry name" value="Lipase-like"/>
</dbReference>
<protein>
    <recommendedName>
        <fullName evidence="3">DUF676 domain-containing protein</fullName>
    </recommendedName>
</protein>
<sequence length="832" mass="95706">MALKLHINISTVIFDFKNIQIIEQGHYYASVKFYVQTQNAQYLIPPKEYEGISWTSSQVPVRTKNFNRNNLDEGINNGIRIKRAEYKTKGWNIKFTEEESILNEIVYSSGEIDLPVSDPDYDFSELRIPLMMDATLYFQSEDGQSSRTYEAVNHQTYRLGNITGGIHKFVPVEFSGGFTSVLNCYVQCNVSNLQCVKKSTMRQQFVKANNSGSSKNLCKIKTPEEIESQDLWMCMDYDECELLKSKKCDPTTLQPYLFPFVKRRMTTKKLASLSQLYYEKICSIFVIHHNRLRTSYKNLFNEMSKQKEEFKEVKAKFSEAKLEEDLFSMYDQENSDSDGERSDSDTSSNSSNSFSGSVSFDESEDESTDTSLKLTNQRETFRVNGEDYFKTADFGFNEECRLSFNQGLKHIILSKGASRGICLSPYTSVSIIEGKRDEITTKIDKIALEFLNLIKSHPFIAKKCLEAKYWEKLNKSIENRFIQDTNPYTIFYGGSKSKEEIKTKNQRKRYENFSRKETWRGLPFQNSYDSYNCPVMIEQELESELSDDSASDTSSDGQINEENQNDHLVFLLHGYKGKSEDMSNMRNSILKKYPETRVYSCKSMSGIDYNLCKNGILSLAKLVAREMRDEIERVQEMGRFGKISMIAHSLGGLVFRASLKYLKKWIDLDERLNMFITMGTPHCGYVHTSSSLLSTGMWFAEKFSKNPIISQIRLSDTKLIKDCFLYKLSGDINISCFSKIIFIGSFQDTYAPLESALVQYSSRLEKGSKSGTVIRIQDKILANISDNSFTRVKLDCLSQRKSTLDNYIGREAHIEFIDNVEVTKMVVSKYFA</sequence>
<dbReference type="EMBL" id="CAMPGE010027334">
    <property type="protein sequence ID" value="CAI2384977.1"/>
    <property type="molecule type" value="Genomic_DNA"/>
</dbReference>
<feature type="region of interest" description="Disordered" evidence="2">
    <location>
        <begin position="332"/>
        <end position="373"/>
    </location>
</feature>
<dbReference type="SUPFAM" id="SSF53474">
    <property type="entry name" value="alpha/beta-Hydrolases"/>
    <property type="match status" value="1"/>
</dbReference>
<gene>
    <name evidence="4" type="ORF">ECRASSUSDP1_LOCUS26517</name>
</gene>
<name>A0AAD1Y8N0_EUPCR</name>
<evidence type="ECO:0000313" key="4">
    <source>
        <dbReference type="EMBL" id="CAI2384977.1"/>
    </source>
</evidence>
<dbReference type="Gene3D" id="3.40.50.1820">
    <property type="entry name" value="alpha/beta hydrolase"/>
    <property type="match status" value="1"/>
</dbReference>
<dbReference type="PANTHER" id="PTHR12482:SF5">
    <property type="entry name" value="DUF676 DOMAIN-CONTAINING PROTEIN"/>
    <property type="match status" value="1"/>
</dbReference>